<name>A0ABU3R124_9GAMM</name>
<feature type="chain" id="PRO_5047415583" description="Lipoprotein" evidence="1">
    <location>
        <begin position="28"/>
        <end position="510"/>
    </location>
</feature>
<proteinExistence type="predicted"/>
<dbReference type="PROSITE" id="PS51257">
    <property type="entry name" value="PROKAR_LIPOPROTEIN"/>
    <property type="match status" value="1"/>
</dbReference>
<comment type="caution">
    <text evidence="2">The sequence shown here is derived from an EMBL/GenBank/DDBJ whole genome shotgun (WGS) entry which is preliminary data.</text>
</comment>
<evidence type="ECO:0000256" key="1">
    <source>
        <dbReference type="SAM" id="SignalP"/>
    </source>
</evidence>
<keyword evidence="1" id="KW-0732">Signal</keyword>
<gene>
    <name evidence="2" type="ORF">RT723_10315</name>
</gene>
<feature type="signal peptide" evidence="1">
    <location>
        <begin position="1"/>
        <end position="27"/>
    </location>
</feature>
<evidence type="ECO:0000313" key="2">
    <source>
        <dbReference type="EMBL" id="MDU0113381.1"/>
    </source>
</evidence>
<organism evidence="2 3">
    <name type="scientific">Psychrosphaera aquimarina</name>
    <dbReference type="NCBI Taxonomy" id="2044854"/>
    <lineage>
        <taxon>Bacteria</taxon>
        <taxon>Pseudomonadati</taxon>
        <taxon>Pseudomonadota</taxon>
        <taxon>Gammaproteobacteria</taxon>
        <taxon>Alteromonadales</taxon>
        <taxon>Pseudoalteromonadaceae</taxon>
        <taxon>Psychrosphaera</taxon>
    </lineage>
</organism>
<evidence type="ECO:0008006" key="4">
    <source>
        <dbReference type="Google" id="ProtNLM"/>
    </source>
</evidence>
<dbReference type="EMBL" id="JAWCUA010000007">
    <property type="protein sequence ID" value="MDU0113381.1"/>
    <property type="molecule type" value="Genomic_DNA"/>
</dbReference>
<protein>
    <recommendedName>
        <fullName evidence="4">Lipoprotein</fullName>
    </recommendedName>
</protein>
<reference evidence="2 3" key="1">
    <citation type="submission" date="2023-10" db="EMBL/GenBank/DDBJ databases">
        <title>Psychrosphaera aquimaarina strain SW33 isolated from seawater.</title>
        <authorList>
            <person name="Bayburt H."/>
            <person name="Kim J.M."/>
            <person name="Choi B.J."/>
            <person name="Jeon C.O."/>
        </authorList>
    </citation>
    <scope>NUCLEOTIDE SEQUENCE [LARGE SCALE GENOMIC DNA]</scope>
    <source>
        <strain evidence="2 3">KCTC 52743</strain>
    </source>
</reference>
<dbReference type="Proteomes" id="UP001257914">
    <property type="component" value="Unassembled WGS sequence"/>
</dbReference>
<keyword evidence="3" id="KW-1185">Reference proteome</keyword>
<accession>A0ABU3R124</accession>
<evidence type="ECO:0000313" key="3">
    <source>
        <dbReference type="Proteomes" id="UP001257914"/>
    </source>
</evidence>
<sequence length="510" mass="57955">MVKSKMKLALSLALGLVLSGCGGSSFDDENVSAASSEKILTVTGKAIDGYIVGGTVFLDINGNGNAEPNEPQKETEVGGDYTLNISEEDAECLAYSAIIVDVPVGAWDEGSEDENVAAHEVTDPYQIVLQPTFKAITEEDFTNGLVRNISPLTTVVWEAIERSYPPFAENKGNNPNDSETNAKHCHYLKKHDEAVQELKQEIEDAVVGLVQFYNLSADQMYADFIADKDSDAFHVAQDIMKGLKAAYKRKTDLREQYSDYQNAEIRVFVHRTPELDEYFQVDNGWYRDEIVFLGTEDLVEFSKLQDTDKLDEVDFISSKFHELGQEWNEQDKSGWLSVRKDAYREMNGTYRCAKNERVSFDVDGIHYELGNSSDSATLANSFEECNFDDFSSPYEKNYHLRYTEGEASYSAAFYFRAEQARFTELADWKEFTDNPEFNAQDMIDTLILTPYKWEDEVTIDTAYWRKRKEEPGVQIDIDNDDNWQRATKQDDGTTLYECSSDGENWTECTD</sequence>
<dbReference type="RefSeq" id="WP_315946986.1">
    <property type="nucleotide sequence ID" value="NZ_JAWCUA010000007.1"/>
</dbReference>